<reference evidence="4 5" key="1">
    <citation type="submission" date="2020-06" db="EMBL/GenBank/DDBJ databases">
        <title>Transcriptomic and genomic resources for Thalictrum thalictroides and T. hernandezii: Facilitating candidate gene discovery in an emerging model plant lineage.</title>
        <authorList>
            <person name="Arias T."/>
            <person name="Riano-Pachon D.M."/>
            <person name="Di Stilio V.S."/>
        </authorList>
    </citation>
    <scope>NUCLEOTIDE SEQUENCE [LARGE SCALE GENOMIC DNA]</scope>
    <source>
        <strain evidence="5">cv. WT478/WT964</strain>
        <tissue evidence="4">Leaves</tissue>
    </source>
</reference>
<dbReference type="OrthoDB" id="676808at2759"/>
<comment type="similarity">
    <text evidence="1">Belongs to the fantastic four family.</text>
</comment>
<evidence type="ECO:0000313" key="5">
    <source>
        <dbReference type="Proteomes" id="UP000554482"/>
    </source>
</evidence>
<dbReference type="InterPro" id="IPR021410">
    <property type="entry name" value="FAF"/>
</dbReference>
<feature type="compositionally biased region" description="Basic and acidic residues" evidence="2">
    <location>
        <begin position="84"/>
        <end position="95"/>
    </location>
</feature>
<gene>
    <name evidence="4" type="ORF">FRX31_034771</name>
</gene>
<proteinExistence type="inferred from homology"/>
<feature type="domain" description="FAF" evidence="3">
    <location>
        <begin position="180"/>
        <end position="235"/>
    </location>
</feature>
<evidence type="ECO:0000256" key="1">
    <source>
        <dbReference type="ARBA" id="ARBA00008690"/>
    </source>
</evidence>
<feature type="compositionally biased region" description="Basic and acidic residues" evidence="2">
    <location>
        <begin position="249"/>
        <end position="262"/>
    </location>
</feature>
<dbReference type="InterPro" id="IPR046431">
    <property type="entry name" value="FAF_dom"/>
</dbReference>
<feature type="compositionally biased region" description="Low complexity" evidence="2">
    <location>
        <begin position="72"/>
        <end position="83"/>
    </location>
</feature>
<keyword evidence="5" id="KW-1185">Reference proteome</keyword>
<evidence type="ECO:0000313" key="4">
    <source>
        <dbReference type="EMBL" id="KAF5175653.1"/>
    </source>
</evidence>
<evidence type="ECO:0000256" key="2">
    <source>
        <dbReference type="SAM" id="MobiDB-lite"/>
    </source>
</evidence>
<feature type="compositionally biased region" description="Basic and acidic residues" evidence="2">
    <location>
        <begin position="158"/>
        <end position="175"/>
    </location>
</feature>
<dbReference type="Pfam" id="PF11250">
    <property type="entry name" value="FAF"/>
    <property type="match status" value="1"/>
</dbReference>
<dbReference type="PANTHER" id="PTHR33155:SF9">
    <property type="entry name" value="FANTASTIC FOUR-LIKE PROTEIN (DUF3049)"/>
    <property type="match status" value="1"/>
</dbReference>
<evidence type="ECO:0000259" key="3">
    <source>
        <dbReference type="Pfam" id="PF11250"/>
    </source>
</evidence>
<organism evidence="4 5">
    <name type="scientific">Thalictrum thalictroides</name>
    <name type="common">Rue-anemone</name>
    <name type="synonym">Anemone thalictroides</name>
    <dbReference type="NCBI Taxonomy" id="46969"/>
    <lineage>
        <taxon>Eukaryota</taxon>
        <taxon>Viridiplantae</taxon>
        <taxon>Streptophyta</taxon>
        <taxon>Embryophyta</taxon>
        <taxon>Tracheophyta</taxon>
        <taxon>Spermatophyta</taxon>
        <taxon>Magnoliopsida</taxon>
        <taxon>Ranunculales</taxon>
        <taxon>Ranunculaceae</taxon>
        <taxon>Thalictroideae</taxon>
        <taxon>Thalictrum</taxon>
    </lineage>
</organism>
<name>A0A7J6UST9_THATH</name>
<protein>
    <recommendedName>
        <fullName evidence="3">FAF domain-containing protein</fullName>
    </recommendedName>
</protein>
<dbReference type="EMBL" id="JABWDY010043761">
    <property type="protein sequence ID" value="KAF5175653.1"/>
    <property type="molecule type" value="Genomic_DNA"/>
</dbReference>
<feature type="region of interest" description="Disordered" evidence="2">
    <location>
        <begin position="72"/>
        <end position="95"/>
    </location>
</feature>
<accession>A0A7J6UST9</accession>
<feature type="region of interest" description="Disordered" evidence="2">
    <location>
        <begin position="238"/>
        <end position="262"/>
    </location>
</feature>
<dbReference type="AlphaFoldDB" id="A0A7J6UST9"/>
<comment type="caution">
    <text evidence="4">The sequence shown here is derived from an EMBL/GenBank/DDBJ whole genome shotgun (WGS) entry which is preliminary data.</text>
</comment>
<sequence length="262" mass="29634">MTSCGSLGQIFETPLPENPSLIESLSTCNHCKSNKQPNEVSSFSEIFGELHFKESLESSSLPFLPLLHSPSPSSSLLDLYSKPESGKSIDHDDNKNSSFQSLFSVKRTQEVSSKKKDGFSSMNSESLQMCTEGLGFESFDDVDDSSDNEKVGYLNKQKEKVGTPKHSFENSYSEHRRLRSFPPPIPSIGRNGKPWVSYKSFRCEGRLILKEVMSPTQGQEFMHACREHGRLTLHLVHRDEEIEQDDAEEAKKDEGGRHKERW</sequence>
<dbReference type="Proteomes" id="UP000554482">
    <property type="component" value="Unassembled WGS sequence"/>
</dbReference>
<feature type="region of interest" description="Disordered" evidence="2">
    <location>
        <begin position="158"/>
        <end position="185"/>
    </location>
</feature>
<dbReference type="PANTHER" id="PTHR33155">
    <property type="entry name" value="FANTASTIC FOUR-LIKE PROTEIN (DUF3049)"/>
    <property type="match status" value="1"/>
</dbReference>